<dbReference type="AlphaFoldDB" id="A0A8G2BLK2"/>
<accession>A0A8G2BLK2</accession>
<evidence type="ECO:0000313" key="3">
    <source>
        <dbReference type="Proteomes" id="UP000198615"/>
    </source>
</evidence>
<gene>
    <name evidence="2" type="ORF">SAMN05660686_03666</name>
</gene>
<name>A0A8G2BLK2_9PROT</name>
<evidence type="ECO:0000313" key="2">
    <source>
        <dbReference type="EMBL" id="SDG20597.1"/>
    </source>
</evidence>
<comment type="caution">
    <text evidence="2">The sequence shown here is derived from an EMBL/GenBank/DDBJ whole genome shotgun (WGS) entry which is preliminary data.</text>
</comment>
<dbReference type="InterPro" id="IPR036390">
    <property type="entry name" value="WH_DNA-bd_sf"/>
</dbReference>
<feature type="domain" description="HTH lysR-type" evidence="1">
    <location>
        <begin position="30"/>
        <end position="88"/>
    </location>
</feature>
<evidence type="ECO:0000259" key="1">
    <source>
        <dbReference type="Pfam" id="PF00126"/>
    </source>
</evidence>
<dbReference type="SUPFAM" id="SSF46785">
    <property type="entry name" value="Winged helix' DNA-binding domain"/>
    <property type="match status" value="1"/>
</dbReference>
<dbReference type="GO" id="GO:0003700">
    <property type="term" value="F:DNA-binding transcription factor activity"/>
    <property type="evidence" value="ECO:0007669"/>
    <property type="project" value="InterPro"/>
</dbReference>
<dbReference type="Proteomes" id="UP000198615">
    <property type="component" value="Unassembled WGS sequence"/>
</dbReference>
<dbReference type="InterPro" id="IPR051815">
    <property type="entry name" value="Molybdate_resp_trans_reg"/>
</dbReference>
<protein>
    <submittedName>
        <fullName evidence="2">Molybdate transport system regulatory protein</fullName>
    </submittedName>
</protein>
<dbReference type="PANTHER" id="PTHR30432">
    <property type="entry name" value="TRANSCRIPTIONAL REGULATOR MODE"/>
    <property type="match status" value="1"/>
</dbReference>
<dbReference type="InterPro" id="IPR036388">
    <property type="entry name" value="WH-like_DNA-bd_sf"/>
</dbReference>
<keyword evidence="3" id="KW-1185">Reference proteome</keyword>
<organism evidence="2 3">
    <name type="scientific">Thalassobaculum litoreum DSM 18839</name>
    <dbReference type="NCBI Taxonomy" id="1123362"/>
    <lineage>
        <taxon>Bacteria</taxon>
        <taxon>Pseudomonadati</taxon>
        <taxon>Pseudomonadota</taxon>
        <taxon>Alphaproteobacteria</taxon>
        <taxon>Rhodospirillales</taxon>
        <taxon>Thalassobaculaceae</taxon>
        <taxon>Thalassobaculum</taxon>
    </lineage>
</organism>
<sequence>MRPWNQTLGPRLRVVIAPNVAVGPGKADLLQGVVETGSIAAAGRRLGMSYKRAWVLVEGMKEDFGTPLVTTTRGGSARGGAELTELGQTVLDLYRRMEDQAAAATKSELAELQRLLALQKE</sequence>
<dbReference type="OrthoDB" id="9800709at2"/>
<dbReference type="PANTHER" id="PTHR30432:SF1">
    <property type="entry name" value="DNA-BINDING TRANSCRIPTIONAL DUAL REGULATOR MODE"/>
    <property type="match status" value="1"/>
</dbReference>
<dbReference type="RefSeq" id="WP_093152603.1">
    <property type="nucleotide sequence ID" value="NZ_FNBW01000012.1"/>
</dbReference>
<proteinExistence type="predicted"/>
<dbReference type="Pfam" id="PF00126">
    <property type="entry name" value="HTH_1"/>
    <property type="match status" value="1"/>
</dbReference>
<reference evidence="2 3" key="1">
    <citation type="submission" date="2016-10" db="EMBL/GenBank/DDBJ databases">
        <authorList>
            <person name="Varghese N."/>
            <person name="Submissions S."/>
        </authorList>
    </citation>
    <scope>NUCLEOTIDE SEQUENCE [LARGE SCALE GENOMIC DNA]</scope>
    <source>
        <strain evidence="2 3">DSM 18839</strain>
    </source>
</reference>
<dbReference type="EMBL" id="FNBW01000012">
    <property type="protein sequence ID" value="SDG20597.1"/>
    <property type="molecule type" value="Genomic_DNA"/>
</dbReference>
<dbReference type="Gene3D" id="1.10.10.10">
    <property type="entry name" value="Winged helix-like DNA-binding domain superfamily/Winged helix DNA-binding domain"/>
    <property type="match status" value="1"/>
</dbReference>
<dbReference type="InterPro" id="IPR000847">
    <property type="entry name" value="LysR_HTH_N"/>
</dbReference>